<dbReference type="PANTHER" id="PTHR21485:SF3">
    <property type="entry name" value="N-ACYLNEURAMINATE CYTIDYLYLTRANSFERASE"/>
    <property type="match status" value="1"/>
</dbReference>
<dbReference type="SUPFAM" id="SSF56784">
    <property type="entry name" value="HAD-like"/>
    <property type="match status" value="1"/>
</dbReference>
<evidence type="ECO:0000313" key="9">
    <source>
        <dbReference type="Proteomes" id="UP000448292"/>
    </source>
</evidence>
<evidence type="ECO:0000256" key="7">
    <source>
        <dbReference type="PIRSR" id="PIRSR006118-2"/>
    </source>
</evidence>
<protein>
    <submittedName>
        <fullName evidence="8">Phenylphosphate carboxylase subunit delta</fullName>
    </submittedName>
</protein>
<evidence type="ECO:0000256" key="1">
    <source>
        <dbReference type="ARBA" id="ARBA00001946"/>
    </source>
</evidence>
<dbReference type="InterPro" id="IPR010023">
    <property type="entry name" value="KdsC_fam"/>
</dbReference>
<evidence type="ECO:0000256" key="5">
    <source>
        <dbReference type="ARBA" id="ARBA00022801"/>
    </source>
</evidence>
<comment type="subunit">
    <text evidence="3">Homotetramer.</text>
</comment>
<dbReference type="Gene3D" id="3.40.50.1000">
    <property type="entry name" value="HAD superfamily/HAD-like"/>
    <property type="match status" value="1"/>
</dbReference>
<feature type="binding site" evidence="7">
    <location>
        <position position="33"/>
    </location>
    <ligand>
        <name>Mg(2+)</name>
        <dbReference type="ChEBI" id="CHEBI:18420"/>
    </ligand>
</feature>
<dbReference type="GO" id="GO:0046872">
    <property type="term" value="F:metal ion binding"/>
    <property type="evidence" value="ECO:0007669"/>
    <property type="project" value="UniProtKB-KW"/>
</dbReference>
<dbReference type="GO" id="GO:0016788">
    <property type="term" value="F:hydrolase activity, acting on ester bonds"/>
    <property type="evidence" value="ECO:0007669"/>
    <property type="project" value="InterPro"/>
</dbReference>
<dbReference type="SFLD" id="SFLDS00003">
    <property type="entry name" value="Haloacid_Dehalogenase"/>
    <property type="match status" value="1"/>
</dbReference>
<evidence type="ECO:0000313" key="8">
    <source>
        <dbReference type="EMBL" id="TVM16028.1"/>
    </source>
</evidence>
<evidence type="ECO:0000256" key="4">
    <source>
        <dbReference type="ARBA" id="ARBA00022723"/>
    </source>
</evidence>
<dbReference type="InterPro" id="IPR023214">
    <property type="entry name" value="HAD_sf"/>
</dbReference>
<dbReference type="OrthoDB" id="9805604at2"/>
<comment type="cofactor">
    <cofactor evidence="1 7">
        <name>Mg(2+)</name>
        <dbReference type="ChEBI" id="CHEBI:18420"/>
    </cofactor>
</comment>
<dbReference type="Pfam" id="PF08282">
    <property type="entry name" value="Hydrolase_3"/>
    <property type="match status" value="1"/>
</dbReference>
<feature type="binding site" evidence="7">
    <location>
        <position position="126"/>
    </location>
    <ligand>
        <name>Mg(2+)</name>
        <dbReference type="ChEBI" id="CHEBI:18420"/>
    </ligand>
</feature>
<organism evidence="8 9">
    <name type="scientific">Oceanidesulfovibrio indonesiensis</name>
    <dbReference type="NCBI Taxonomy" id="54767"/>
    <lineage>
        <taxon>Bacteria</taxon>
        <taxon>Pseudomonadati</taxon>
        <taxon>Thermodesulfobacteriota</taxon>
        <taxon>Desulfovibrionia</taxon>
        <taxon>Desulfovibrionales</taxon>
        <taxon>Desulfovibrionaceae</taxon>
        <taxon>Oceanidesulfovibrio</taxon>
    </lineage>
</organism>
<evidence type="ECO:0000256" key="6">
    <source>
        <dbReference type="ARBA" id="ARBA00022842"/>
    </source>
</evidence>
<reference evidence="8 9" key="1">
    <citation type="submission" date="2018-06" db="EMBL/GenBank/DDBJ databases">
        <title>Complete genome of Desulfovibrio indonesiensis P37SLT.</title>
        <authorList>
            <person name="Crispim J.S."/>
            <person name="Vidigal P.M.P."/>
            <person name="Silva L.C.F."/>
            <person name="Laguardia C.N."/>
            <person name="Araujo L.C."/>
            <person name="Dias R.S."/>
            <person name="Sousa M.P."/>
            <person name="Paula S.O."/>
            <person name="Silva C."/>
        </authorList>
    </citation>
    <scope>NUCLEOTIDE SEQUENCE [LARGE SCALE GENOMIC DNA]</scope>
    <source>
        <strain evidence="8 9">P37SLT</strain>
    </source>
</reference>
<dbReference type="SFLD" id="SFLDG01138">
    <property type="entry name" value="C1.6.2:_Deoxy-d-mannose-octulo"/>
    <property type="match status" value="1"/>
</dbReference>
<dbReference type="NCBIfam" id="TIGR01670">
    <property type="entry name" value="KdsC-phosphatas"/>
    <property type="match status" value="1"/>
</dbReference>
<comment type="similarity">
    <text evidence="2">Belongs to the KdsC family.</text>
</comment>
<dbReference type="SFLD" id="SFLDG01136">
    <property type="entry name" value="C1.6:_Phosphoserine_Phosphatas"/>
    <property type="match status" value="1"/>
</dbReference>
<keyword evidence="4 7" id="KW-0479">Metal-binding</keyword>
<dbReference type="PIRSF" id="PIRSF006118">
    <property type="entry name" value="KDO8-P_Ptase"/>
    <property type="match status" value="1"/>
</dbReference>
<gene>
    <name evidence="8" type="ORF">DPQ33_13780</name>
</gene>
<feature type="binding site" evidence="7">
    <location>
        <position position="35"/>
    </location>
    <ligand>
        <name>substrate</name>
    </ligand>
</feature>
<evidence type="ECO:0000256" key="2">
    <source>
        <dbReference type="ARBA" id="ARBA00005893"/>
    </source>
</evidence>
<proteinExistence type="inferred from homology"/>
<keyword evidence="6 7" id="KW-0460">Magnesium</keyword>
<sequence>MLFGRHRNAVRRGGCSRAEIVRRARAVRLMVFDVDGVLTDGGLYYDANGQYAKRFDVQDGLGIKAAQAVGLNLAVITGLDSRAVYNRVSELDIEEYVAGRVEKASAFEAICDRFDVTPEQAAYVGDDWVDAGPMRLAGLPMAVPNAQPEILRLAMHVLSRPGGRGAVREAIRLVLFCQGCLNGELESWRRGEALGRSSSEGEKS</sequence>
<dbReference type="EMBL" id="QMIE01000013">
    <property type="protein sequence ID" value="TVM16028.1"/>
    <property type="molecule type" value="Genomic_DNA"/>
</dbReference>
<accession>A0A7M3MD46</accession>
<keyword evidence="5" id="KW-0378">Hydrolase</keyword>
<dbReference type="InterPro" id="IPR036412">
    <property type="entry name" value="HAD-like_sf"/>
</dbReference>
<dbReference type="FunFam" id="3.40.50.1000:FF:000029">
    <property type="entry name" value="3-deoxy-D-manno-octulosonate 8-phosphate phosphatase KdsC"/>
    <property type="match status" value="1"/>
</dbReference>
<dbReference type="Proteomes" id="UP000448292">
    <property type="component" value="Unassembled WGS sequence"/>
</dbReference>
<name>A0A7M3MD46_9BACT</name>
<evidence type="ECO:0000256" key="3">
    <source>
        <dbReference type="ARBA" id="ARBA00011881"/>
    </source>
</evidence>
<dbReference type="AlphaFoldDB" id="A0A7M3MD46"/>
<dbReference type="InterPro" id="IPR050793">
    <property type="entry name" value="CMP-NeuNAc_synthase"/>
</dbReference>
<dbReference type="PANTHER" id="PTHR21485">
    <property type="entry name" value="HAD SUPERFAMILY MEMBERS CMAS AND KDSC"/>
    <property type="match status" value="1"/>
</dbReference>
<keyword evidence="9" id="KW-1185">Reference proteome</keyword>
<dbReference type="GO" id="GO:0008781">
    <property type="term" value="F:N-acylneuraminate cytidylyltransferase activity"/>
    <property type="evidence" value="ECO:0007669"/>
    <property type="project" value="TreeGrafter"/>
</dbReference>
<comment type="caution">
    <text evidence="8">The sequence shown here is derived from an EMBL/GenBank/DDBJ whole genome shotgun (WGS) entry which is preliminary data.</text>
</comment>